<dbReference type="AlphaFoldDB" id="A0A645A240"/>
<sequence length="541" mass="64166">MEYKLTKEIISNFTYEIIERIVRFVVHLEEIELQFYRDNENKKALINNYKEVLYQFLAVILLEYNKSVVKITNESYYSFFELTKDILLKINKLHTENLQILPRPSEPVELTRFERVIHKQIVQLTDKRKKRDITISLNERIGEEAQGDYLFDYKKEVSELFKNHNIEISNNIDNEQKKNNYLNDNGKLFITISRIDASNTFRWPSLIHEMCHSLFIEVKFKRTIENDFLDYIGGDRATIFNGYFNQEDNSEKSKLFRWLEECWCDLFACILIGPSFYFSQFLAFINIEYSVSPTHPPHVFRLDLIESIIRHRFPILHKDLLGGKYLANCESLNGFLWSEKENSFMEKTPLTSIYNAFNSFFTSHFFSIEKEDGVAQLRNNPRISKSLEGLVNKYVRIHPQVITYLSDRLKQELPIPSIKIKNYKNTYEELPTYVQEIFLASWLSRCDGLIPKVIKLISKYEQSYIINNIEKCYGEIKKTILRHDQAVLKSIQVSEWFDFLIKEKRRPKNITIFNNQDKSEIKISGNINFSPPLDNFYSKIS</sequence>
<dbReference type="EMBL" id="VSSQ01011415">
    <property type="protein sequence ID" value="MPM46788.1"/>
    <property type="molecule type" value="Genomic_DNA"/>
</dbReference>
<proteinExistence type="predicted"/>
<evidence type="ECO:0000313" key="1">
    <source>
        <dbReference type="EMBL" id="MPM46788.1"/>
    </source>
</evidence>
<reference evidence="1" key="1">
    <citation type="submission" date="2019-08" db="EMBL/GenBank/DDBJ databases">
        <authorList>
            <person name="Kucharzyk K."/>
            <person name="Murdoch R.W."/>
            <person name="Higgins S."/>
            <person name="Loffler F."/>
        </authorList>
    </citation>
    <scope>NUCLEOTIDE SEQUENCE</scope>
</reference>
<organism evidence="1">
    <name type="scientific">bioreactor metagenome</name>
    <dbReference type="NCBI Taxonomy" id="1076179"/>
    <lineage>
        <taxon>unclassified sequences</taxon>
        <taxon>metagenomes</taxon>
        <taxon>ecological metagenomes</taxon>
    </lineage>
</organism>
<protein>
    <submittedName>
        <fullName evidence="1">Uncharacterized protein</fullName>
    </submittedName>
</protein>
<comment type="caution">
    <text evidence="1">The sequence shown here is derived from an EMBL/GenBank/DDBJ whole genome shotgun (WGS) entry which is preliminary data.</text>
</comment>
<accession>A0A645A240</accession>
<gene>
    <name evidence="1" type="ORF">SDC9_93494</name>
</gene>
<name>A0A645A240_9ZZZZ</name>